<evidence type="ECO:0000259" key="4">
    <source>
        <dbReference type="PROSITE" id="PS50279"/>
    </source>
</evidence>
<dbReference type="SUPFAM" id="SSF57362">
    <property type="entry name" value="BPTI-like"/>
    <property type="match status" value="1"/>
</dbReference>
<keyword evidence="6" id="KW-1185">Reference proteome</keyword>
<dbReference type="SMART" id="SM00131">
    <property type="entry name" value="KU"/>
    <property type="match status" value="1"/>
</dbReference>
<gene>
    <name evidence="5" type="ORF">IPOD504_LOCUS4021</name>
</gene>
<name>A0ABN8HX21_9NEOP</name>
<dbReference type="Gene3D" id="4.10.410.10">
    <property type="entry name" value="Pancreatic trypsin inhibitor Kunitz domain"/>
    <property type="match status" value="1"/>
</dbReference>
<evidence type="ECO:0000256" key="2">
    <source>
        <dbReference type="ARBA" id="ARBA00022900"/>
    </source>
</evidence>
<protein>
    <recommendedName>
        <fullName evidence="4">BPTI/Kunitz inhibitor domain-containing protein</fullName>
    </recommendedName>
</protein>
<evidence type="ECO:0000313" key="6">
    <source>
        <dbReference type="Proteomes" id="UP000837857"/>
    </source>
</evidence>
<dbReference type="PANTHER" id="PTHR10083:SF374">
    <property type="entry name" value="BPTI_KUNITZ INHIBITOR DOMAIN-CONTAINING PROTEIN"/>
    <property type="match status" value="1"/>
</dbReference>
<evidence type="ECO:0000256" key="3">
    <source>
        <dbReference type="ARBA" id="ARBA00023157"/>
    </source>
</evidence>
<dbReference type="InterPro" id="IPR002223">
    <property type="entry name" value="Kunitz_BPTI"/>
</dbReference>
<feature type="non-terminal residue" evidence="5">
    <location>
        <position position="1"/>
    </location>
</feature>
<keyword evidence="3" id="KW-1015">Disulfide bond</keyword>
<dbReference type="Proteomes" id="UP000837857">
    <property type="component" value="Chromosome 14"/>
</dbReference>
<dbReference type="InterPro" id="IPR050098">
    <property type="entry name" value="TFPI/VKTCI-like"/>
</dbReference>
<dbReference type="Pfam" id="PF00014">
    <property type="entry name" value="Kunitz_BPTI"/>
    <property type="match status" value="1"/>
</dbReference>
<dbReference type="EMBL" id="OW152826">
    <property type="protein sequence ID" value="CAH2042697.1"/>
    <property type="molecule type" value="Genomic_DNA"/>
</dbReference>
<organism evidence="5 6">
    <name type="scientific">Iphiclides podalirius</name>
    <name type="common">scarce swallowtail</name>
    <dbReference type="NCBI Taxonomy" id="110791"/>
    <lineage>
        <taxon>Eukaryota</taxon>
        <taxon>Metazoa</taxon>
        <taxon>Ecdysozoa</taxon>
        <taxon>Arthropoda</taxon>
        <taxon>Hexapoda</taxon>
        <taxon>Insecta</taxon>
        <taxon>Pterygota</taxon>
        <taxon>Neoptera</taxon>
        <taxon>Endopterygota</taxon>
        <taxon>Lepidoptera</taxon>
        <taxon>Glossata</taxon>
        <taxon>Ditrysia</taxon>
        <taxon>Papilionoidea</taxon>
        <taxon>Papilionidae</taxon>
        <taxon>Papilioninae</taxon>
        <taxon>Iphiclides</taxon>
    </lineage>
</organism>
<dbReference type="CDD" id="cd00109">
    <property type="entry name" value="Kunitz-type"/>
    <property type="match status" value="1"/>
</dbReference>
<feature type="domain" description="BPTI/Kunitz inhibitor" evidence="4">
    <location>
        <begin position="91"/>
        <end position="141"/>
    </location>
</feature>
<dbReference type="PROSITE" id="PS50279">
    <property type="entry name" value="BPTI_KUNITZ_2"/>
    <property type="match status" value="1"/>
</dbReference>
<evidence type="ECO:0000256" key="1">
    <source>
        <dbReference type="ARBA" id="ARBA00022690"/>
    </source>
</evidence>
<dbReference type="PANTHER" id="PTHR10083">
    <property type="entry name" value="KUNITZ-TYPE PROTEASE INHIBITOR-RELATED"/>
    <property type="match status" value="1"/>
</dbReference>
<keyword evidence="1" id="KW-0646">Protease inhibitor</keyword>
<evidence type="ECO:0000313" key="5">
    <source>
        <dbReference type="EMBL" id="CAH2042697.1"/>
    </source>
</evidence>
<proteinExistence type="predicted"/>
<accession>A0ABN8HX21</accession>
<reference evidence="5" key="1">
    <citation type="submission" date="2022-03" db="EMBL/GenBank/DDBJ databases">
        <authorList>
            <person name="Martin H S."/>
        </authorList>
    </citation>
    <scope>NUCLEOTIDE SEQUENCE</scope>
</reference>
<sequence>MRPRARRAWQRPRNWKTWQLPPDNDDWWGFVNLLGTREVAKKKQPAGPDGIEDDVENEPGFPWKGIGIGNTGSNPPPESAMKNYIGQSPSCMFPPVKGNGTDWYIRWYYDPRSGVCKRFIYSGSGGNVNKFLTEYHCNQTCNTPARVSCVPDKLFDYLKYLQTPDMEVA</sequence>
<dbReference type="InterPro" id="IPR036880">
    <property type="entry name" value="Kunitz_BPTI_sf"/>
</dbReference>
<keyword evidence="2" id="KW-0722">Serine protease inhibitor</keyword>